<name>A0A2K0T6J6_9HYPO</name>
<sequence>MASIAAHSPAINYLTDAAHVLRNAAPETSAHLLSQRAALLSAHDMAPSDLQRQHVCAACGHIMIPGEATELKLETLRTKRFKGRKAQTSASDMAPRPGSARERSKHFSCGLCARVTRIPLPAPEAVTRRKVTKSKVQSSSTNNEIQKPATANASSKKRAKNRKAGLQALLSGQQQRQSNPLSLASFMKK</sequence>
<dbReference type="OrthoDB" id="438080at2759"/>
<dbReference type="EMBL" id="MTYH01000059">
    <property type="protein sequence ID" value="PNP41138.1"/>
    <property type="molecule type" value="Genomic_DNA"/>
</dbReference>
<feature type="region of interest" description="Disordered" evidence="1">
    <location>
        <begin position="123"/>
        <end position="189"/>
    </location>
</feature>
<evidence type="ECO:0008006" key="4">
    <source>
        <dbReference type="Google" id="ProtNLM"/>
    </source>
</evidence>
<comment type="caution">
    <text evidence="2">The sequence shown here is derived from an EMBL/GenBank/DDBJ whole genome shotgun (WGS) entry which is preliminary data.</text>
</comment>
<dbReference type="GO" id="GO:0006396">
    <property type="term" value="P:RNA processing"/>
    <property type="evidence" value="ECO:0007669"/>
    <property type="project" value="InterPro"/>
</dbReference>
<dbReference type="InterPro" id="IPR007175">
    <property type="entry name" value="Rpr2/Snm1/Rpp21"/>
</dbReference>
<feature type="compositionally biased region" description="Low complexity" evidence="1">
    <location>
        <begin position="164"/>
        <end position="178"/>
    </location>
</feature>
<evidence type="ECO:0000313" key="2">
    <source>
        <dbReference type="EMBL" id="PNP41138.1"/>
    </source>
</evidence>
<evidence type="ECO:0000313" key="3">
    <source>
        <dbReference type="Proteomes" id="UP000236546"/>
    </source>
</evidence>
<organism evidence="2 3">
    <name type="scientific">Trichoderma gamsii</name>
    <dbReference type="NCBI Taxonomy" id="398673"/>
    <lineage>
        <taxon>Eukaryota</taxon>
        <taxon>Fungi</taxon>
        <taxon>Dikarya</taxon>
        <taxon>Ascomycota</taxon>
        <taxon>Pezizomycotina</taxon>
        <taxon>Sordariomycetes</taxon>
        <taxon>Hypocreomycetidae</taxon>
        <taxon>Hypocreales</taxon>
        <taxon>Hypocreaceae</taxon>
        <taxon>Trichoderma</taxon>
    </lineage>
</organism>
<dbReference type="Pfam" id="PF04032">
    <property type="entry name" value="Rpr2"/>
    <property type="match status" value="1"/>
</dbReference>
<gene>
    <name evidence="2" type="ORF">TGAMA5MH_07008</name>
</gene>
<dbReference type="Proteomes" id="UP000236546">
    <property type="component" value="Unassembled WGS sequence"/>
</dbReference>
<evidence type="ECO:0000256" key="1">
    <source>
        <dbReference type="SAM" id="MobiDB-lite"/>
    </source>
</evidence>
<accession>A0A2K0T6J6</accession>
<protein>
    <recommendedName>
        <fullName evidence="4">RNAse P Rpr2/Rpp21 subunit domain-containing protein</fullName>
    </recommendedName>
</protein>
<reference evidence="2 3" key="1">
    <citation type="submission" date="2017-02" db="EMBL/GenBank/DDBJ databases">
        <title>Genomes of Trichoderma spp. with biocontrol activity.</title>
        <authorList>
            <person name="Gardiner D."/>
            <person name="Kazan K."/>
            <person name="Vos C."/>
            <person name="Harvey P."/>
        </authorList>
    </citation>
    <scope>NUCLEOTIDE SEQUENCE [LARGE SCALE GENOMIC DNA]</scope>
    <source>
        <strain evidence="2 3">A5MH</strain>
    </source>
</reference>
<feature type="region of interest" description="Disordered" evidence="1">
    <location>
        <begin position="80"/>
        <end position="105"/>
    </location>
</feature>
<dbReference type="AlphaFoldDB" id="A0A2K0T6J6"/>
<proteinExistence type="predicted"/>